<comment type="pathway">
    <text evidence="11">Porphyrin-containing compound metabolism.</text>
</comment>
<evidence type="ECO:0000256" key="2">
    <source>
        <dbReference type="ARBA" id="ARBA00004651"/>
    </source>
</evidence>
<evidence type="ECO:0000313" key="13">
    <source>
        <dbReference type="EMBL" id="SVD31430.1"/>
    </source>
</evidence>
<dbReference type="Pfam" id="PF03653">
    <property type="entry name" value="UPF0093"/>
    <property type="match status" value="1"/>
</dbReference>
<keyword evidence="4" id="KW-0349">Heme</keyword>
<evidence type="ECO:0008006" key="14">
    <source>
        <dbReference type="Google" id="ProtNLM"/>
    </source>
</evidence>
<evidence type="ECO:0000256" key="6">
    <source>
        <dbReference type="ARBA" id="ARBA00022723"/>
    </source>
</evidence>
<feature type="transmembrane region" description="Helical" evidence="12">
    <location>
        <begin position="55"/>
        <end position="78"/>
    </location>
</feature>
<feature type="transmembrane region" description="Helical" evidence="12">
    <location>
        <begin position="6"/>
        <end position="25"/>
    </location>
</feature>
<evidence type="ECO:0000256" key="8">
    <source>
        <dbReference type="ARBA" id="ARBA00023002"/>
    </source>
</evidence>
<accession>A0A382UAX5</accession>
<dbReference type="GO" id="GO:0016491">
    <property type="term" value="F:oxidoreductase activity"/>
    <property type="evidence" value="ECO:0007669"/>
    <property type="project" value="UniProtKB-KW"/>
</dbReference>
<gene>
    <name evidence="13" type="ORF">METZ01_LOCUS384284</name>
</gene>
<dbReference type="GO" id="GO:0005886">
    <property type="term" value="C:plasma membrane"/>
    <property type="evidence" value="ECO:0007669"/>
    <property type="project" value="UniProtKB-SubCell"/>
</dbReference>
<organism evidence="13">
    <name type="scientific">marine metagenome</name>
    <dbReference type="NCBI Taxonomy" id="408172"/>
    <lineage>
        <taxon>unclassified sequences</taxon>
        <taxon>metagenomes</taxon>
        <taxon>ecological metagenomes</taxon>
    </lineage>
</organism>
<dbReference type="InterPro" id="IPR005265">
    <property type="entry name" value="HemJ-like"/>
</dbReference>
<feature type="transmembrane region" description="Helical" evidence="12">
    <location>
        <begin position="126"/>
        <end position="144"/>
    </location>
</feature>
<reference evidence="13" key="1">
    <citation type="submission" date="2018-05" db="EMBL/GenBank/DDBJ databases">
        <authorList>
            <person name="Lanie J.A."/>
            <person name="Ng W.-L."/>
            <person name="Kazmierczak K.M."/>
            <person name="Andrzejewski T.M."/>
            <person name="Davidsen T.M."/>
            <person name="Wayne K.J."/>
            <person name="Tettelin H."/>
            <person name="Glass J.I."/>
            <person name="Rusch D."/>
            <person name="Podicherti R."/>
            <person name="Tsui H.-C.T."/>
            <person name="Winkler M.E."/>
        </authorList>
    </citation>
    <scope>NUCLEOTIDE SEQUENCE</scope>
</reference>
<evidence type="ECO:0000256" key="10">
    <source>
        <dbReference type="ARBA" id="ARBA00023136"/>
    </source>
</evidence>
<name>A0A382UAX5_9ZZZZ</name>
<keyword evidence="7 12" id="KW-1133">Transmembrane helix</keyword>
<keyword evidence="10 12" id="KW-0472">Membrane</keyword>
<keyword evidence="3" id="KW-1003">Cell membrane</keyword>
<evidence type="ECO:0000256" key="7">
    <source>
        <dbReference type="ARBA" id="ARBA00022989"/>
    </source>
</evidence>
<comment type="cofactor">
    <cofactor evidence="1">
        <name>heme b</name>
        <dbReference type="ChEBI" id="CHEBI:60344"/>
    </cofactor>
</comment>
<dbReference type="PIRSF" id="PIRSF004638">
    <property type="entry name" value="UCP004638"/>
    <property type="match status" value="1"/>
</dbReference>
<evidence type="ECO:0000256" key="1">
    <source>
        <dbReference type="ARBA" id="ARBA00001970"/>
    </source>
</evidence>
<comment type="subcellular location">
    <subcellularLocation>
        <location evidence="2">Cell membrane</location>
        <topology evidence="2">Multi-pass membrane protein</topology>
    </subcellularLocation>
</comment>
<dbReference type="AlphaFoldDB" id="A0A382UAX5"/>
<sequence>MNTYLLFKSIHLIAVISWMAGLLYLPRIFVYHSEAVQNNKPEDLLSTFKVMERRLFIYIMNPAMIASWIFGVLLIHTIGIDNFGFLWLQLKLLFVVILTIYHFFLFQCLRKFAENNNSFSPKFYRIINEIPTVLLIAIILVVVFKPL</sequence>
<dbReference type="PANTHER" id="PTHR40255:SF1">
    <property type="entry name" value="PROTOPORPHYRINOGEN IX OXIDASE"/>
    <property type="match status" value="1"/>
</dbReference>
<feature type="transmembrane region" description="Helical" evidence="12">
    <location>
        <begin position="84"/>
        <end position="105"/>
    </location>
</feature>
<keyword evidence="6" id="KW-0479">Metal-binding</keyword>
<dbReference type="GO" id="GO:0046872">
    <property type="term" value="F:metal ion binding"/>
    <property type="evidence" value="ECO:0007669"/>
    <property type="project" value="UniProtKB-KW"/>
</dbReference>
<dbReference type="HAMAP" id="MF_02239">
    <property type="entry name" value="HemJ"/>
    <property type="match status" value="1"/>
</dbReference>
<keyword evidence="8" id="KW-0560">Oxidoreductase</keyword>
<keyword evidence="9" id="KW-0408">Iron</keyword>
<keyword evidence="5 12" id="KW-0812">Transmembrane</keyword>
<evidence type="ECO:0000256" key="3">
    <source>
        <dbReference type="ARBA" id="ARBA00022475"/>
    </source>
</evidence>
<protein>
    <recommendedName>
        <fullName evidence="14">Protoporphyrinogen IX oxidase</fullName>
    </recommendedName>
</protein>
<dbReference type="EMBL" id="UINC01142848">
    <property type="protein sequence ID" value="SVD31430.1"/>
    <property type="molecule type" value="Genomic_DNA"/>
</dbReference>
<evidence type="ECO:0000256" key="11">
    <source>
        <dbReference type="ARBA" id="ARBA00023444"/>
    </source>
</evidence>
<evidence type="ECO:0000256" key="12">
    <source>
        <dbReference type="SAM" id="Phobius"/>
    </source>
</evidence>
<evidence type="ECO:0000256" key="4">
    <source>
        <dbReference type="ARBA" id="ARBA00022617"/>
    </source>
</evidence>
<dbReference type="PANTHER" id="PTHR40255">
    <property type="entry name" value="UPF0093 MEMBRANE PROTEIN SLR1790"/>
    <property type="match status" value="1"/>
</dbReference>
<evidence type="ECO:0000256" key="5">
    <source>
        <dbReference type="ARBA" id="ARBA00022692"/>
    </source>
</evidence>
<evidence type="ECO:0000256" key="9">
    <source>
        <dbReference type="ARBA" id="ARBA00023004"/>
    </source>
</evidence>
<dbReference type="NCBIfam" id="TIGR00701">
    <property type="entry name" value="protoporphyrinogen oxidase HemJ"/>
    <property type="match status" value="1"/>
</dbReference>
<proteinExistence type="inferred from homology"/>